<sequence length="234" mass="27317">MYNLLISMAVGLVTAVIFGMIFGVGSWKILYGSIPGLMVFVGAYIWLARRSLQQIQALGEQAQAQLQARNIDRAIDIFKQGYPIAKWQFMVEQQLDAQIGTILFVSERFNEAEPYLKTAFTKNWTARGMLGVLYYKRRKFDEMEEAFEVATAANKKEAILWNLYAYCLWKSKQRDKAIKVLNQAVEILDGHEVTEKNLKALQNNKKMKMRSWNQLWYQFHLDRMPAQRQRAQFR</sequence>
<dbReference type="AlphaFoldDB" id="A0A2Z4FQJ0"/>
<dbReference type="OrthoDB" id="9787150at2"/>
<gene>
    <name evidence="1" type="ORF">DN745_18405</name>
</gene>
<keyword evidence="2" id="KW-1185">Reference proteome</keyword>
<accession>A0A2Z4FQJ0</accession>
<dbReference type="Gene3D" id="1.25.40.10">
    <property type="entry name" value="Tetratricopeptide repeat domain"/>
    <property type="match status" value="1"/>
</dbReference>
<evidence type="ECO:0000313" key="2">
    <source>
        <dbReference type="Proteomes" id="UP000249799"/>
    </source>
</evidence>
<proteinExistence type="predicted"/>
<dbReference type="KEGG" id="bsed:DN745_18405"/>
<protein>
    <submittedName>
        <fullName evidence="1">Uncharacterized protein</fullName>
    </submittedName>
</protein>
<reference evidence="1 2" key="1">
    <citation type="submission" date="2018-06" db="EMBL/GenBank/DDBJ databases">
        <title>Lujinxingia sediminis gen. nov. sp. nov., a new facultative anaerobic member of the class Deltaproteobacteria, and proposal of Lujinxingaceae fam. nov.</title>
        <authorList>
            <person name="Guo L.-Y."/>
            <person name="Li C.-M."/>
            <person name="Wang S."/>
            <person name="Du Z.-J."/>
        </authorList>
    </citation>
    <scope>NUCLEOTIDE SEQUENCE [LARGE SCALE GENOMIC DNA]</scope>
    <source>
        <strain evidence="1 2">FA350</strain>
    </source>
</reference>
<dbReference type="EMBL" id="CP030032">
    <property type="protein sequence ID" value="AWV91190.1"/>
    <property type="molecule type" value="Genomic_DNA"/>
</dbReference>
<dbReference type="Pfam" id="PF13432">
    <property type="entry name" value="TPR_16"/>
    <property type="match status" value="1"/>
</dbReference>
<dbReference type="Proteomes" id="UP000249799">
    <property type="component" value="Chromosome"/>
</dbReference>
<dbReference type="InterPro" id="IPR011990">
    <property type="entry name" value="TPR-like_helical_dom_sf"/>
</dbReference>
<name>A0A2Z4FQJ0_9DELT</name>
<dbReference type="RefSeq" id="WP_111337234.1">
    <property type="nucleotide sequence ID" value="NZ_CP030032.1"/>
</dbReference>
<dbReference type="SMART" id="SM00028">
    <property type="entry name" value="TPR"/>
    <property type="match status" value="3"/>
</dbReference>
<dbReference type="SUPFAM" id="SSF48452">
    <property type="entry name" value="TPR-like"/>
    <property type="match status" value="1"/>
</dbReference>
<organism evidence="1 2">
    <name type="scientific">Bradymonas sediminis</name>
    <dbReference type="NCBI Taxonomy" id="1548548"/>
    <lineage>
        <taxon>Bacteria</taxon>
        <taxon>Deltaproteobacteria</taxon>
        <taxon>Bradymonadales</taxon>
        <taxon>Bradymonadaceae</taxon>
        <taxon>Bradymonas</taxon>
    </lineage>
</organism>
<evidence type="ECO:0000313" key="1">
    <source>
        <dbReference type="EMBL" id="AWV91190.1"/>
    </source>
</evidence>
<dbReference type="InterPro" id="IPR019734">
    <property type="entry name" value="TPR_rpt"/>
</dbReference>